<protein>
    <submittedName>
        <fullName evidence="1">Uncharacterized protein</fullName>
    </submittedName>
</protein>
<reference evidence="1 2" key="1">
    <citation type="submission" date="2018-04" db="EMBL/GenBank/DDBJ databases">
        <title>Novel actinobacteria from marine sediment.</title>
        <authorList>
            <person name="Ng Z.Y."/>
            <person name="Tan G.Y.A."/>
        </authorList>
    </citation>
    <scope>NUCLEOTIDE SEQUENCE [LARGE SCALE GENOMIC DNA]</scope>
    <source>
        <strain evidence="1 2">TPS81</strain>
    </source>
</reference>
<evidence type="ECO:0000313" key="2">
    <source>
        <dbReference type="Proteomes" id="UP000253318"/>
    </source>
</evidence>
<accession>A0A368T6P9</accession>
<proteinExistence type="predicted"/>
<comment type="caution">
    <text evidence="1">The sequence shown here is derived from an EMBL/GenBank/DDBJ whole genome shotgun (WGS) entry which is preliminary data.</text>
</comment>
<evidence type="ECO:0000313" key="1">
    <source>
        <dbReference type="EMBL" id="RCV59328.1"/>
    </source>
</evidence>
<sequence>MHLPTVDQLPAVPHVRRELVSPWSMAAMNAYLDSERRRNARRSAREAEQRIADGAAHADVMGALGAAETLAPADERPWHAARLDAYADHYGLRGWYRYTDYRGEHRVQVNFIRTREDGERGRYYVTDYQKYGPREWRAVDRDTGDVAYQHTNRSEVQSWINRAEGVPPDIVDVHLPDVA</sequence>
<organism evidence="1 2">
    <name type="scientific">Marinitenerispora sediminis</name>
    <dbReference type="NCBI Taxonomy" id="1931232"/>
    <lineage>
        <taxon>Bacteria</taxon>
        <taxon>Bacillati</taxon>
        <taxon>Actinomycetota</taxon>
        <taxon>Actinomycetes</taxon>
        <taxon>Streptosporangiales</taxon>
        <taxon>Nocardiopsidaceae</taxon>
        <taxon>Marinitenerispora</taxon>
    </lineage>
</organism>
<name>A0A368T6P9_9ACTN</name>
<keyword evidence="2" id="KW-1185">Reference proteome</keyword>
<dbReference type="EMBL" id="QEIN01000063">
    <property type="protein sequence ID" value="RCV59328.1"/>
    <property type="molecule type" value="Genomic_DNA"/>
</dbReference>
<dbReference type="AlphaFoldDB" id="A0A368T6P9"/>
<dbReference type="Proteomes" id="UP000253318">
    <property type="component" value="Unassembled WGS sequence"/>
</dbReference>
<gene>
    <name evidence="1" type="ORF">DEF24_10170</name>
</gene>
<dbReference type="RefSeq" id="WP_114399897.1">
    <property type="nucleotide sequence ID" value="NZ_QEIM01000162.1"/>
</dbReference>
<dbReference type="OrthoDB" id="3846919at2"/>